<evidence type="ECO:0000313" key="3">
    <source>
        <dbReference type="Proteomes" id="UP001220395"/>
    </source>
</evidence>
<accession>A0ABY7TNE0</accession>
<dbReference type="EMBL" id="CP117411">
    <property type="protein sequence ID" value="WCT74445.1"/>
    <property type="molecule type" value="Genomic_DNA"/>
</dbReference>
<dbReference type="Proteomes" id="UP001220395">
    <property type="component" value="Chromosome"/>
</dbReference>
<feature type="domain" description="Pyrrolo-quinoline quinone repeat" evidence="1">
    <location>
        <begin position="81"/>
        <end position="127"/>
    </location>
</feature>
<reference evidence="2 3" key="1">
    <citation type="submission" date="2023-02" db="EMBL/GenBank/DDBJ databases">
        <title>Genome sequence of Sphingomonas naphthae.</title>
        <authorList>
            <person name="Kim S."/>
            <person name="Heo J."/>
            <person name="Kwon S.-W."/>
        </authorList>
    </citation>
    <scope>NUCLEOTIDE SEQUENCE [LARGE SCALE GENOMIC DNA]</scope>
    <source>
        <strain evidence="2 3">KACC 18716</strain>
    </source>
</reference>
<organism evidence="2 3">
    <name type="scientific">Sphingomonas naphthae</name>
    <dbReference type="NCBI Taxonomy" id="1813468"/>
    <lineage>
        <taxon>Bacteria</taxon>
        <taxon>Pseudomonadati</taxon>
        <taxon>Pseudomonadota</taxon>
        <taxon>Alphaproteobacteria</taxon>
        <taxon>Sphingomonadales</taxon>
        <taxon>Sphingomonadaceae</taxon>
        <taxon>Sphingomonas</taxon>
    </lineage>
</organism>
<keyword evidence="3" id="KW-1185">Reference proteome</keyword>
<dbReference type="Gene3D" id="2.140.10.10">
    <property type="entry name" value="Quinoprotein alcohol dehydrogenase-like superfamily"/>
    <property type="match status" value="1"/>
</dbReference>
<gene>
    <name evidence="2" type="ORF">PQ455_04225</name>
</gene>
<dbReference type="SUPFAM" id="SSF50998">
    <property type="entry name" value="Quinoprotein alcohol dehydrogenase-like"/>
    <property type="match status" value="1"/>
</dbReference>
<sequence length="141" mass="15372">MPRGDLIFLMGALLATPWITRRLRPGTSLRAKAGPLMFALGVATVVGLVSLARDVHDQDGTLPGPRAAVTANYAGVSDDDWTAYGRSWFGDKWSPLTQIMPQNVNKLQVAWHYHTGDLMRASGIAQVVITTRRITSGNELK</sequence>
<protein>
    <recommendedName>
        <fullName evidence="1">Pyrrolo-quinoline quinone repeat domain-containing protein</fullName>
    </recommendedName>
</protein>
<evidence type="ECO:0000313" key="2">
    <source>
        <dbReference type="EMBL" id="WCT74445.1"/>
    </source>
</evidence>
<dbReference type="InterPro" id="IPR011047">
    <property type="entry name" value="Quinoprotein_ADH-like_sf"/>
</dbReference>
<dbReference type="Pfam" id="PF01011">
    <property type="entry name" value="PQQ"/>
    <property type="match status" value="1"/>
</dbReference>
<dbReference type="InterPro" id="IPR002372">
    <property type="entry name" value="PQQ_rpt_dom"/>
</dbReference>
<dbReference type="RefSeq" id="WP_273689476.1">
    <property type="nucleotide sequence ID" value="NZ_CP117411.1"/>
</dbReference>
<evidence type="ECO:0000259" key="1">
    <source>
        <dbReference type="Pfam" id="PF01011"/>
    </source>
</evidence>
<proteinExistence type="predicted"/>
<name>A0ABY7TNE0_9SPHN</name>